<sequence>METILIKDTTTTVTYDNDCIIPGTEYGERVPVQVEIDTTYIDQAEKCITIVIGEYRFLPEEIQKWQYMIDRAKLVAQSLK</sequence>
<evidence type="ECO:0000313" key="1">
    <source>
        <dbReference type="EMBL" id="AGC34940.1"/>
    </source>
</evidence>
<reference evidence="1 2" key="1">
    <citation type="journal article" date="2013" name="Arch. Virol.">
        <title>Genomic analysis of bacteriophage PBECO4 infecting Escherichia coli O157:H7.</title>
        <authorList>
            <person name="Kim M.S."/>
            <person name="Hong S.S."/>
            <person name="Park K."/>
            <person name="Myung H."/>
        </authorList>
    </citation>
    <scope>NUCLEOTIDE SEQUENCE [LARGE SCALE GENOMIC DNA]</scope>
</reference>
<dbReference type="KEGG" id="vg:24642993"/>
<dbReference type="RefSeq" id="YP_009150574.1">
    <property type="nucleotide sequence ID" value="NC_027364.1"/>
</dbReference>
<name>L7TPQ7_9CAUD</name>
<proteinExistence type="predicted"/>
<evidence type="ECO:0000313" key="2">
    <source>
        <dbReference type="Proteomes" id="UP000011158"/>
    </source>
</evidence>
<dbReference type="EMBL" id="KC295538">
    <property type="protein sequence ID" value="AGC34940.1"/>
    <property type="molecule type" value="Genomic_DNA"/>
</dbReference>
<keyword evidence="2" id="KW-1185">Reference proteome</keyword>
<organism evidence="1 2">
    <name type="scientific">Escherichia phage PBECO4</name>
    <dbReference type="NCBI Taxonomy" id="1273738"/>
    <lineage>
        <taxon>Viruses</taxon>
        <taxon>Duplodnaviria</taxon>
        <taxon>Heunggongvirae</taxon>
        <taxon>Uroviricota</taxon>
        <taxon>Caudoviricetes</taxon>
        <taxon>Asteriusvirus</taxon>
        <taxon>Asteriusvirus PBECO4</taxon>
    </lineage>
</organism>
<dbReference type="GeneID" id="24642993"/>
<protein>
    <submittedName>
        <fullName evidence="1">Uncharacterized protein</fullName>
    </submittedName>
</protein>
<accession>L7TPQ7</accession>
<dbReference type="Proteomes" id="UP000011158">
    <property type="component" value="Segment"/>
</dbReference>